<dbReference type="EMBL" id="QLMC01000005">
    <property type="protein sequence ID" value="RAJ94196.1"/>
    <property type="molecule type" value="Genomic_DNA"/>
</dbReference>
<gene>
    <name evidence="1" type="ORF">LX87_04081</name>
</gene>
<reference evidence="1 2" key="1">
    <citation type="submission" date="2018-06" db="EMBL/GenBank/DDBJ databases">
        <title>Genomic Encyclopedia of Archaeal and Bacterial Type Strains, Phase II (KMG-II): from individual species to whole genera.</title>
        <authorList>
            <person name="Goeker M."/>
        </authorList>
    </citation>
    <scope>NUCLEOTIDE SEQUENCE [LARGE SCALE GENOMIC DNA]</scope>
    <source>
        <strain evidence="1 2">DSM 21851</strain>
    </source>
</reference>
<dbReference type="PROSITE" id="PS51257">
    <property type="entry name" value="PROKAR_LIPOPROTEIN"/>
    <property type="match status" value="1"/>
</dbReference>
<accession>A0A327WQH3</accession>
<name>A0A327WQH3_LARAB</name>
<sequence length="206" mass="22873">MKQLFSICLVTISLLLSFIGCKPKDIEKKQPINLLQDGEISGKTNFWKFIVYNAATSSVDTLSKDFVGNITNAHYTSGPNSLMISRIQNTGSPLYAYWRQVILNPSIPKGATPVLKAKIKTDNVIGATVWMSALGLTNNDQTENYWNTNEGISGIADNSDFKEYTLRLENYSDKFGPTEKLYITISTANRNAPGTIYIDDISLTIE</sequence>
<dbReference type="AlphaFoldDB" id="A0A327WQH3"/>
<organism evidence="1 2">
    <name type="scientific">Larkinella arboricola</name>
    <dbReference type="NCBI Taxonomy" id="643671"/>
    <lineage>
        <taxon>Bacteria</taxon>
        <taxon>Pseudomonadati</taxon>
        <taxon>Bacteroidota</taxon>
        <taxon>Cytophagia</taxon>
        <taxon>Cytophagales</taxon>
        <taxon>Spirosomataceae</taxon>
        <taxon>Larkinella</taxon>
    </lineage>
</organism>
<dbReference type="RefSeq" id="WP_146624511.1">
    <property type="nucleotide sequence ID" value="NZ_QLMC01000005.1"/>
</dbReference>
<keyword evidence="2" id="KW-1185">Reference proteome</keyword>
<protein>
    <recommendedName>
        <fullName evidence="3">DUF5017 domain-containing protein</fullName>
    </recommendedName>
</protein>
<comment type="caution">
    <text evidence="1">The sequence shown here is derived from an EMBL/GenBank/DDBJ whole genome shotgun (WGS) entry which is preliminary data.</text>
</comment>
<dbReference type="Gene3D" id="2.60.120.260">
    <property type="entry name" value="Galactose-binding domain-like"/>
    <property type="match status" value="1"/>
</dbReference>
<dbReference type="OrthoDB" id="948686at2"/>
<evidence type="ECO:0008006" key="3">
    <source>
        <dbReference type="Google" id="ProtNLM"/>
    </source>
</evidence>
<evidence type="ECO:0000313" key="2">
    <source>
        <dbReference type="Proteomes" id="UP000248790"/>
    </source>
</evidence>
<proteinExistence type="predicted"/>
<dbReference type="Proteomes" id="UP000248790">
    <property type="component" value="Unassembled WGS sequence"/>
</dbReference>
<evidence type="ECO:0000313" key="1">
    <source>
        <dbReference type="EMBL" id="RAJ94196.1"/>
    </source>
</evidence>